<keyword evidence="2" id="KW-1185">Reference proteome</keyword>
<gene>
    <name evidence="1" type="ORF">WFZ86_19435</name>
</gene>
<sequence>MRDLINKLLGSDFKLINTVEFDGDLFVFYKYKDSPDNPFNDERLNIVSGQGPIRINLKSKKFEFMNIYDFYSNYGDNEVIFPTKNEVIDLDRIISNIKNRKHINSDEFHLLLDYYKLPEDSFYMYGYNFPKEIEIEVSNMKARNHLVQFLDEVKASYDKKNDNHFVVKLDIQDSVSD</sequence>
<reference evidence="1 2" key="1">
    <citation type="submission" date="2024-03" db="EMBL/GenBank/DDBJ databases">
        <title>Two novel species of the genus Flavobacterium exhibiting potentially degradation of complex polysaccharides.</title>
        <authorList>
            <person name="Lian X."/>
        </authorList>
    </citation>
    <scope>NUCLEOTIDE SEQUENCE [LARGE SCALE GENOMIC DNA]</scope>
    <source>
        <strain evidence="1 2">N6</strain>
    </source>
</reference>
<proteinExistence type="predicted"/>
<dbReference type="EMBL" id="JBCGDP010000034">
    <property type="protein sequence ID" value="MEM0578684.1"/>
    <property type="molecule type" value="Genomic_DNA"/>
</dbReference>
<organism evidence="1 2">
    <name type="scientific">Flavobacterium polysaccharolyticum</name>
    <dbReference type="NCBI Taxonomy" id="3133148"/>
    <lineage>
        <taxon>Bacteria</taxon>
        <taxon>Pseudomonadati</taxon>
        <taxon>Bacteroidota</taxon>
        <taxon>Flavobacteriia</taxon>
        <taxon>Flavobacteriales</taxon>
        <taxon>Flavobacteriaceae</taxon>
        <taxon>Flavobacterium</taxon>
    </lineage>
</organism>
<evidence type="ECO:0000313" key="2">
    <source>
        <dbReference type="Proteomes" id="UP001468798"/>
    </source>
</evidence>
<dbReference type="RefSeq" id="WP_342693490.1">
    <property type="nucleotide sequence ID" value="NZ_JBCGDP010000034.1"/>
</dbReference>
<evidence type="ECO:0000313" key="1">
    <source>
        <dbReference type="EMBL" id="MEM0578684.1"/>
    </source>
</evidence>
<name>A0ABU9NTJ8_9FLAO</name>
<protein>
    <submittedName>
        <fullName evidence="1">Uncharacterized protein</fullName>
    </submittedName>
</protein>
<comment type="caution">
    <text evidence="1">The sequence shown here is derived from an EMBL/GenBank/DDBJ whole genome shotgun (WGS) entry which is preliminary data.</text>
</comment>
<dbReference type="Proteomes" id="UP001468798">
    <property type="component" value="Unassembled WGS sequence"/>
</dbReference>
<accession>A0ABU9NTJ8</accession>